<dbReference type="InterPro" id="IPR001727">
    <property type="entry name" value="GDT1-like"/>
</dbReference>
<feature type="transmembrane region" description="Helical" evidence="6">
    <location>
        <begin position="317"/>
        <end position="338"/>
    </location>
</feature>
<keyword evidence="3 6" id="KW-0812">Transmembrane</keyword>
<dbReference type="InterPro" id="IPR049555">
    <property type="entry name" value="GDT1-like_CS"/>
</dbReference>
<dbReference type="Proteomes" id="UP000323011">
    <property type="component" value="Unassembled WGS sequence"/>
</dbReference>
<feature type="transmembrane region" description="Helical" evidence="6">
    <location>
        <begin position="192"/>
        <end position="211"/>
    </location>
</feature>
<dbReference type="PROSITE" id="PS00018">
    <property type="entry name" value="EF_HAND_1"/>
    <property type="match status" value="1"/>
</dbReference>
<keyword evidence="5 6" id="KW-0472">Membrane</keyword>
<protein>
    <recommendedName>
        <fullName evidence="6">GDT1 family protein</fullName>
    </recommendedName>
</protein>
<feature type="region of interest" description="Disordered" evidence="7">
    <location>
        <begin position="221"/>
        <end position="260"/>
    </location>
</feature>
<evidence type="ECO:0000256" key="1">
    <source>
        <dbReference type="ARBA" id="ARBA00004141"/>
    </source>
</evidence>
<dbReference type="EMBL" id="VLTO01000009">
    <property type="protein sequence ID" value="KAA0176171.1"/>
    <property type="molecule type" value="Genomic_DNA"/>
</dbReference>
<dbReference type="PROSITE" id="PS01214">
    <property type="entry name" value="UPF0016"/>
    <property type="match status" value="1"/>
</dbReference>
<feature type="transmembrane region" description="Helical" evidence="6">
    <location>
        <begin position="163"/>
        <end position="186"/>
    </location>
</feature>
<dbReference type="GO" id="GO:0005509">
    <property type="term" value="F:calcium ion binding"/>
    <property type="evidence" value="ECO:0007669"/>
    <property type="project" value="InterPro"/>
</dbReference>
<comment type="similarity">
    <text evidence="2 6">Belongs to the GDT1 family.</text>
</comment>
<keyword evidence="6" id="KW-0732">Signal</keyword>
<name>A0A5A8CQM3_CAFRO</name>
<feature type="compositionally biased region" description="Basic and acidic residues" evidence="7">
    <location>
        <begin position="230"/>
        <end position="241"/>
    </location>
</feature>
<dbReference type="PANTHER" id="PTHR12608">
    <property type="entry name" value="TRANSMEMBRANE PROTEIN HTP-1 RELATED"/>
    <property type="match status" value="1"/>
</dbReference>
<evidence type="ECO:0000256" key="3">
    <source>
        <dbReference type="ARBA" id="ARBA00022692"/>
    </source>
</evidence>
<dbReference type="OrthoDB" id="442680at2759"/>
<evidence type="ECO:0000256" key="7">
    <source>
        <dbReference type="SAM" id="MobiDB-lite"/>
    </source>
</evidence>
<evidence type="ECO:0000256" key="6">
    <source>
        <dbReference type="RuleBase" id="RU365102"/>
    </source>
</evidence>
<feature type="signal peptide" evidence="6">
    <location>
        <begin position="1"/>
        <end position="20"/>
    </location>
</feature>
<dbReference type="GO" id="GO:0032472">
    <property type="term" value="P:Golgi calcium ion transport"/>
    <property type="evidence" value="ECO:0007669"/>
    <property type="project" value="TreeGrafter"/>
</dbReference>
<feature type="transmembrane region" description="Helical" evidence="6">
    <location>
        <begin position="125"/>
        <end position="143"/>
    </location>
</feature>
<feature type="compositionally biased region" description="Acidic residues" evidence="7">
    <location>
        <begin position="242"/>
        <end position="251"/>
    </location>
</feature>
<gene>
    <name evidence="10" type="ORF">FNF27_02228</name>
    <name evidence="9" type="ORF">FNF29_02377</name>
</gene>
<comment type="subcellular location">
    <subcellularLocation>
        <location evidence="1 6">Membrane</location>
        <topology evidence="1 6">Multi-pass membrane protein</topology>
    </subcellularLocation>
</comment>
<feature type="transmembrane region" description="Helical" evidence="6">
    <location>
        <begin position="279"/>
        <end position="297"/>
    </location>
</feature>
<dbReference type="InterPro" id="IPR018247">
    <property type="entry name" value="EF_Hand_1_Ca_BS"/>
</dbReference>
<accession>A0A5A8CQM3</accession>
<dbReference type="Pfam" id="PF01169">
    <property type="entry name" value="GDT1"/>
    <property type="match status" value="2"/>
</dbReference>
<sequence length="373" mass="38818">MRVGPLFVLAAAALVAGASAEWPWHNSPSEVPDERRTPPRGASKSSSPPGVLALPKKAASTSAPAVAHGRDGSAGKAPEPEVTAAFDKLDKNHDGLLNRQEFASIEHTAGVDGIMAGVSKLGSGHTFWGAFVHSLVMIIVTELGDKTFFLAALMAMRHPRSTVFIAAIGALGLMHVLSVGIGFALPSLLPRIYTHYAAIAMFLFFGVQLLWDARTAGSDASEGLEEAEEELSKDNDKKEDAASPDDDDEETGMVSPSTVQRRAFSSSQGTAGASQTRSAVPMSAFAVLATTFTMTFVAEWGDRSQIATIAMGAAKDPLGVCVGGLIGHALCTGLAVLGGKLLATRISERAVLIVGGVLFLAFAVHSLWAGPDA</sequence>
<dbReference type="GO" id="GO:0032468">
    <property type="term" value="P:Golgi calcium ion homeostasis"/>
    <property type="evidence" value="ECO:0007669"/>
    <property type="project" value="TreeGrafter"/>
</dbReference>
<reference evidence="11 12" key="1">
    <citation type="submission" date="2019-07" db="EMBL/GenBank/DDBJ databases">
        <title>Genomes of Cafeteria roenbergensis.</title>
        <authorList>
            <person name="Fischer M.G."/>
            <person name="Hackl T."/>
            <person name="Roman M."/>
        </authorList>
    </citation>
    <scope>NUCLEOTIDE SEQUENCE [LARGE SCALE GENOMIC DNA]</scope>
    <source>
        <strain evidence="9 12">BVI</strain>
        <strain evidence="10 11">E4-10P</strain>
    </source>
</reference>
<dbReference type="AlphaFoldDB" id="A0A5A8CQM3"/>
<dbReference type="GO" id="GO:0005384">
    <property type="term" value="F:manganese ion transmembrane transporter activity"/>
    <property type="evidence" value="ECO:0007669"/>
    <property type="project" value="TreeGrafter"/>
</dbReference>
<evidence type="ECO:0000256" key="2">
    <source>
        <dbReference type="ARBA" id="ARBA00009190"/>
    </source>
</evidence>
<feature type="domain" description="EF-hand" evidence="8">
    <location>
        <begin position="77"/>
        <end position="112"/>
    </location>
</feature>
<evidence type="ECO:0000256" key="5">
    <source>
        <dbReference type="ARBA" id="ARBA00023136"/>
    </source>
</evidence>
<comment type="caution">
    <text evidence="9">The sequence shown here is derived from an EMBL/GenBank/DDBJ whole genome shotgun (WGS) entry which is preliminary data.</text>
</comment>
<dbReference type="EMBL" id="VLTN01000011">
    <property type="protein sequence ID" value="KAA0154500.1"/>
    <property type="molecule type" value="Genomic_DNA"/>
</dbReference>
<evidence type="ECO:0000313" key="12">
    <source>
        <dbReference type="Proteomes" id="UP000323011"/>
    </source>
</evidence>
<evidence type="ECO:0000313" key="10">
    <source>
        <dbReference type="EMBL" id="KAA0176171.1"/>
    </source>
</evidence>
<dbReference type="GO" id="GO:0005794">
    <property type="term" value="C:Golgi apparatus"/>
    <property type="evidence" value="ECO:0007669"/>
    <property type="project" value="TreeGrafter"/>
</dbReference>
<dbReference type="Proteomes" id="UP000322899">
    <property type="component" value="Unassembled WGS sequence"/>
</dbReference>
<dbReference type="PROSITE" id="PS50222">
    <property type="entry name" value="EF_HAND_2"/>
    <property type="match status" value="1"/>
</dbReference>
<feature type="region of interest" description="Disordered" evidence="7">
    <location>
        <begin position="22"/>
        <end position="78"/>
    </location>
</feature>
<evidence type="ECO:0000256" key="4">
    <source>
        <dbReference type="ARBA" id="ARBA00022989"/>
    </source>
</evidence>
<feature type="transmembrane region" description="Helical" evidence="6">
    <location>
        <begin position="350"/>
        <end position="368"/>
    </location>
</feature>
<dbReference type="GO" id="GO:0016020">
    <property type="term" value="C:membrane"/>
    <property type="evidence" value="ECO:0007669"/>
    <property type="project" value="UniProtKB-SubCell"/>
</dbReference>
<evidence type="ECO:0000259" key="8">
    <source>
        <dbReference type="PROSITE" id="PS50222"/>
    </source>
</evidence>
<dbReference type="PANTHER" id="PTHR12608:SF1">
    <property type="entry name" value="TRANSMEMBRANE PROTEIN 165"/>
    <property type="match status" value="1"/>
</dbReference>
<dbReference type="InterPro" id="IPR002048">
    <property type="entry name" value="EF_hand_dom"/>
</dbReference>
<proteinExistence type="inferred from homology"/>
<evidence type="ECO:0000313" key="9">
    <source>
        <dbReference type="EMBL" id="KAA0154500.1"/>
    </source>
</evidence>
<dbReference type="GO" id="GO:0015085">
    <property type="term" value="F:calcium ion transmembrane transporter activity"/>
    <property type="evidence" value="ECO:0007669"/>
    <property type="project" value="TreeGrafter"/>
</dbReference>
<dbReference type="OMA" id="MIFLGEW"/>
<feature type="chain" id="PRO_5033902986" description="GDT1 family protein" evidence="6">
    <location>
        <begin position="21"/>
        <end position="373"/>
    </location>
</feature>
<keyword evidence="12" id="KW-1185">Reference proteome</keyword>
<keyword evidence="4 6" id="KW-1133">Transmembrane helix</keyword>
<evidence type="ECO:0000313" key="11">
    <source>
        <dbReference type="Proteomes" id="UP000322899"/>
    </source>
</evidence>
<organism evidence="9 12">
    <name type="scientific">Cafeteria roenbergensis</name>
    <name type="common">Marine flagellate</name>
    <dbReference type="NCBI Taxonomy" id="33653"/>
    <lineage>
        <taxon>Eukaryota</taxon>
        <taxon>Sar</taxon>
        <taxon>Stramenopiles</taxon>
        <taxon>Bigyra</taxon>
        <taxon>Opalozoa</taxon>
        <taxon>Bicosoecida</taxon>
        <taxon>Cafeteriaceae</taxon>
        <taxon>Cafeteria</taxon>
    </lineage>
</organism>